<evidence type="ECO:0000313" key="1">
    <source>
        <dbReference type="EMBL" id="SKC36200.1"/>
    </source>
</evidence>
<name>A0A1T5IAU3_9FIRM</name>
<dbReference type="Gene3D" id="3.10.450.50">
    <property type="match status" value="1"/>
</dbReference>
<evidence type="ECO:0000313" key="2">
    <source>
        <dbReference type="Proteomes" id="UP000190285"/>
    </source>
</evidence>
<keyword evidence="2" id="KW-1185">Reference proteome</keyword>
<sequence>MSIEKRLEERNKLLEYVDNCELKTPEEVARLFEEYTKLIWDHKLVGKIYDFYCDDAVIHSGNGNDVTGVDNVFAGTLQFISSFPDLKFKFLDIFAEGDEESGYKFVQAVYYDGINTGYSQFGKPTGKPLSEDDYCMSVCECLVKKVNGRWKIVEEWLVRSSESLENTMKSFIQSEENDFEETAACEEIECE</sequence>
<dbReference type="RefSeq" id="WP_079488575.1">
    <property type="nucleotide sequence ID" value="NZ_FUZT01000001.1"/>
</dbReference>
<dbReference type="OrthoDB" id="1966120at2"/>
<organism evidence="1 2">
    <name type="scientific">Maledivibacter halophilus</name>
    <dbReference type="NCBI Taxonomy" id="36842"/>
    <lineage>
        <taxon>Bacteria</taxon>
        <taxon>Bacillati</taxon>
        <taxon>Bacillota</taxon>
        <taxon>Clostridia</taxon>
        <taxon>Peptostreptococcales</taxon>
        <taxon>Caminicellaceae</taxon>
        <taxon>Maledivibacter</taxon>
    </lineage>
</organism>
<dbReference type="EMBL" id="FUZT01000001">
    <property type="protein sequence ID" value="SKC36200.1"/>
    <property type="molecule type" value="Genomic_DNA"/>
</dbReference>
<evidence type="ECO:0008006" key="3">
    <source>
        <dbReference type="Google" id="ProtNLM"/>
    </source>
</evidence>
<proteinExistence type="predicted"/>
<accession>A0A1T5IAU3</accession>
<protein>
    <recommendedName>
        <fullName evidence="3">SnoaL-like domain-containing protein</fullName>
    </recommendedName>
</protein>
<dbReference type="STRING" id="36842.SAMN02194393_00130"/>
<dbReference type="AlphaFoldDB" id="A0A1T5IAU3"/>
<dbReference type="InterPro" id="IPR032710">
    <property type="entry name" value="NTF2-like_dom_sf"/>
</dbReference>
<reference evidence="1 2" key="1">
    <citation type="submission" date="2017-02" db="EMBL/GenBank/DDBJ databases">
        <authorList>
            <person name="Peterson S.W."/>
        </authorList>
    </citation>
    <scope>NUCLEOTIDE SEQUENCE [LARGE SCALE GENOMIC DNA]</scope>
    <source>
        <strain evidence="1 2">M1</strain>
    </source>
</reference>
<dbReference type="Proteomes" id="UP000190285">
    <property type="component" value="Unassembled WGS sequence"/>
</dbReference>
<dbReference type="SUPFAM" id="SSF54427">
    <property type="entry name" value="NTF2-like"/>
    <property type="match status" value="1"/>
</dbReference>
<gene>
    <name evidence="1" type="ORF">SAMN02194393_00130</name>
</gene>